<accession>A0A0D2Q830</accession>
<sequence>MPEWQHYTNPVIRVLVDTKIATNKDIESVRLRIIWKINPSEDAELGQQDVVFEDMDLLSFSSVAAPVPRKNQTEGLPLKAVYRDTTVGIRYFHSREDGTTPVYRRFQISFMSPSDTNNFVALIKPVCPCRINASSGPSFAVPQNQISSNGNRPAIQAPYIFASANSLIPNRGQPFVPPGSGLVESALPQPERKLVSQGYSPLVSNLPPSGLPLPHVPISFSSSPLRQDPLSGAGTSIALNLNSSPYRRSQSTTPAELQISLPPGNQALLQREPTRTDEEPATTMSKLTTPQAHYVDPPSSYFNPATNVSSAPSTDHQEELQPILASLTDVASIYDLSSAALEQVIEEIIHEEKFVHMVEKISKMISIRKVADV</sequence>
<gene>
    <name evidence="1" type="ORF">HYPSUDRAFT_35069</name>
</gene>
<dbReference type="GO" id="GO:0007131">
    <property type="term" value="P:reciprocal meiotic recombination"/>
    <property type="evidence" value="ECO:0007669"/>
    <property type="project" value="InterPro"/>
</dbReference>
<dbReference type="Pfam" id="PF03525">
    <property type="entry name" value="Meiotic_rec114"/>
    <property type="match status" value="1"/>
</dbReference>
<dbReference type="AlphaFoldDB" id="A0A0D2Q830"/>
<reference evidence="2" key="1">
    <citation type="submission" date="2014-04" db="EMBL/GenBank/DDBJ databases">
        <title>Evolutionary Origins and Diversification of the Mycorrhizal Mutualists.</title>
        <authorList>
            <consortium name="DOE Joint Genome Institute"/>
            <consortium name="Mycorrhizal Genomics Consortium"/>
            <person name="Kohler A."/>
            <person name="Kuo A."/>
            <person name="Nagy L.G."/>
            <person name="Floudas D."/>
            <person name="Copeland A."/>
            <person name="Barry K.W."/>
            <person name="Cichocki N."/>
            <person name="Veneault-Fourrey C."/>
            <person name="LaButti K."/>
            <person name="Lindquist E.A."/>
            <person name="Lipzen A."/>
            <person name="Lundell T."/>
            <person name="Morin E."/>
            <person name="Murat C."/>
            <person name="Riley R."/>
            <person name="Ohm R."/>
            <person name="Sun H."/>
            <person name="Tunlid A."/>
            <person name="Henrissat B."/>
            <person name="Grigoriev I.V."/>
            <person name="Hibbett D.S."/>
            <person name="Martin F."/>
        </authorList>
    </citation>
    <scope>NUCLEOTIDE SEQUENCE [LARGE SCALE GENOMIC DNA]</scope>
    <source>
        <strain evidence="2">FD-334 SS-4</strain>
    </source>
</reference>
<organism evidence="1 2">
    <name type="scientific">Hypholoma sublateritium (strain FD-334 SS-4)</name>
    <dbReference type="NCBI Taxonomy" id="945553"/>
    <lineage>
        <taxon>Eukaryota</taxon>
        <taxon>Fungi</taxon>
        <taxon>Dikarya</taxon>
        <taxon>Basidiomycota</taxon>
        <taxon>Agaricomycotina</taxon>
        <taxon>Agaricomycetes</taxon>
        <taxon>Agaricomycetidae</taxon>
        <taxon>Agaricales</taxon>
        <taxon>Agaricineae</taxon>
        <taxon>Strophariaceae</taxon>
        <taxon>Hypholoma</taxon>
    </lineage>
</organism>
<dbReference type="OMA" id="YIFASAN"/>
<dbReference type="EMBL" id="KN817523">
    <property type="protein sequence ID" value="KJA27890.1"/>
    <property type="molecule type" value="Genomic_DNA"/>
</dbReference>
<dbReference type="OrthoDB" id="3364736at2759"/>
<evidence type="ECO:0000313" key="2">
    <source>
        <dbReference type="Proteomes" id="UP000054270"/>
    </source>
</evidence>
<keyword evidence="2" id="KW-1185">Reference proteome</keyword>
<evidence type="ECO:0000313" key="1">
    <source>
        <dbReference type="EMBL" id="KJA27890.1"/>
    </source>
</evidence>
<proteinExistence type="predicted"/>
<dbReference type="Proteomes" id="UP000054270">
    <property type="component" value="Unassembled WGS sequence"/>
</dbReference>
<name>A0A0D2Q830_HYPSF</name>
<protein>
    <submittedName>
        <fullName evidence="1">Uncharacterized protein</fullName>
    </submittedName>
</protein>
<dbReference type="InterPro" id="IPR004354">
    <property type="entry name" value="Meiotic_Rec114"/>
</dbReference>